<gene>
    <name evidence="1" type="ORF">LTR36_007281</name>
</gene>
<sequence>MPKKIVSLEEQRLRKTSADLENHVRISEDDKDTAIRQMNDANRRAEESAGVLGRTLITAGQYLSAFQQHFRHHF</sequence>
<proteinExistence type="predicted"/>
<accession>A0AAV9J9X3</accession>
<keyword evidence="2" id="KW-1185">Reference proteome</keyword>
<evidence type="ECO:0000313" key="2">
    <source>
        <dbReference type="Proteomes" id="UP001324427"/>
    </source>
</evidence>
<dbReference type="AlphaFoldDB" id="A0AAV9J9X3"/>
<dbReference type="EMBL" id="JAVFHQ010000047">
    <property type="protein sequence ID" value="KAK4541917.1"/>
    <property type="molecule type" value="Genomic_DNA"/>
</dbReference>
<evidence type="ECO:0000313" key="1">
    <source>
        <dbReference type="EMBL" id="KAK4541917.1"/>
    </source>
</evidence>
<comment type="caution">
    <text evidence="1">The sequence shown here is derived from an EMBL/GenBank/DDBJ whole genome shotgun (WGS) entry which is preliminary data.</text>
</comment>
<protein>
    <submittedName>
        <fullName evidence="1">Uncharacterized protein</fullName>
    </submittedName>
</protein>
<reference evidence="1 2" key="1">
    <citation type="submission" date="2021-11" db="EMBL/GenBank/DDBJ databases">
        <title>Black yeast isolated from Biological Soil Crust.</title>
        <authorList>
            <person name="Kurbessoian T."/>
        </authorList>
    </citation>
    <scope>NUCLEOTIDE SEQUENCE [LARGE SCALE GENOMIC DNA]</scope>
    <source>
        <strain evidence="1 2">CCFEE 5522</strain>
    </source>
</reference>
<name>A0AAV9J9X3_9PEZI</name>
<dbReference type="Proteomes" id="UP001324427">
    <property type="component" value="Unassembled WGS sequence"/>
</dbReference>
<organism evidence="1 2">
    <name type="scientific">Oleoguttula mirabilis</name>
    <dbReference type="NCBI Taxonomy" id="1507867"/>
    <lineage>
        <taxon>Eukaryota</taxon>
        <taxon>Fungi</taxon>
        <taxon>Dikarya</taxon>
        <taxon>Ascomycota</taxon>
        <taxon>Pezizomycotina</taxon>
        <taxon>Dothideomycetes</taxon>
        <taxon>Dothideomycetidae</taxon>
        <taxon>Mycosphaerellales</taxon>
        <taxon>Teratosphaeriaceae</taxon>
        <taxon>Oleoguttula</taxon>
    </lineage>
</organism>